<proteinExistence type="predicted"/>
<keyword evidence="1" id="KW-0812">Transmembrane</keyword>
<name>A0ABV2L1V0_9HYPH</name>
<dbReference type="Proteomes" id="UP001549145">
    <property type="component" value="Unassembled WGS sequence"/>
</dbReference>
<protein>
    <submittedName>
        <fullName evidence="2">Uncharacterized protein</fullName>
    </submittedName>
</protein>
<keyword evidence="1" id="KW-1133">Transmembrane helix</keyword>
<keyword evidence="3" id="KW-1185">Reference proteome</keyword>
<reference evidence="2 3" key="1">
    <citation type="submission" date="2024-06" db="EMBL/GenBank/DDBJ databases">
        <title>Genomic Encyclopedia of Type Strains, Phase IV (KMG-IV): sequencing the most valuable type-strain genomes for metagenomic binning, comparative biology and taxonomic classification.</title>
        <authorList>
            <person name="Goeker M."/>
        </authorList>
    </citation>
    <scope>NUCLEOTIDE SEQUENCE [LARGE SCALE GENOMIC DNA]</scope>
    <source>
        <strain evidence="2 3">DSM 21331</strain>
    </source>
</reference>
<evidence type="ECO:0000313" key="3">
    <source>
        <dbReference type="Proteomes" id="UP001549145"/>
    </source>
</evidence>
<dbReference type="RefSeq" id="WP_238275238.1">
    <property type="nucleotide sequence ID" value="NZ_BPQL01000005.1"/>
</dbReference>
<gene>
    <name evidence="2" type="ORF">ABID43_001342</name>
</gene>
<organism evidence="2 3">
    <name type="scientific">Methylobacterium goesingense</name>
    <dbReference type="NCBI Taxonomy" id="243690"/>
    <lineage>
        <taxon>Bacteria</taxon>
        <taxon>Pseudomonadati</taxon>
        <taxon>Pseudomonadota</taxon>
        <taxon>Alphaproteobacteria</taxon>
        <taxon>Hyphomicrobiales</taxon>
        <taxon>Methylobacteriaceae</taxon>
        <taxon>Methylobacterium</taxon>
    </lineage>
</organism>
<feature type="transmembrane region" description="Helical" evidence="1">
    <location>
        <begin position="48"/>
        <end position="67"/>
    </location>
</feature>
<keyword evidence="1" id="KW-0472">Membrane</keyword>
<dbReference type="EMBL" id="JBEPMM010000002">
    <property type="protein sequence ID" value="MET3691817.1"/>
    <property type="molecule type" value="Genomic_DNA"/>
</dbReference>
<accession>A0ABV2L1V0</accession>
<comment type="caution">
    <text evidence="2">The sequence shown here is derived from an EMBL/GenBank/DDBJ whole genome shotgun (WGS) entry which is preliminary data.</text>
</comment>
<sequence>MTLVLRSTYVETVSHARVPVRERLPRDGIAPGLVTDVYRYRSIGSLKALGLAVAAAVVTTLLLWLALGTPA</sequence>
<evidence type="ECO:0000256" key="1">
    <source>
        <dbReference type="SAM" id="Phobius"/>
    </source>
</evidence>
<evidence type="ECO:0000313" key="2">
    <source>
        <dbReference type="EMBL" id="MET3691817.1"/>
    </source>
</evidence>